<dbReference type="InterPro" id="IPR001789">
    <property type="entry name" value="Sig_transdc_resp-reg_receiver"/>
</dbReference>
<keyword evidence="1" id="KW-0597">Phosphoprotein</keyword>
<gene>
    <name evidence="4" type="ORF">EV690_2693</name>
</gene>
<dbReference type="Proteomes" id="UP000295565">
    <property type="component" value="Unassembled WGS sequence"/>
</dbReference>
<dbReference type="GO" id="GO:0000160">
    <property type="term" value="P:phosphorelay signal transduction system"/>
    <property type="evidence" value="ECO:0007669"/>
    <property type="project" value="InterPro"/>
</dbReference>
<dbReference type="Pfam" id="PF01584">
    <property type="entry name" value="CheW"/>
    <property type="match status" value="1"/>
</dbReference>
<sequence length="306" mass="34151">MKQSSQQSQGLLLFKLTLQQTFALGTLKVREIIPYQHLTILPQSHPYVIGSTPFRGKTIPIIDMASAVGYRSIQKEEYKKCFIIVTDCQRQLVGFMVRKIDRIMECNWRNIHPAPTAVGRSAYVLGVTEFDNQMVQLIDIEMLLSHIYPTSEDHLHANIDATDRARLREHRILVVDDSSVARRQLSEALEYVNVPFEVCADGSTALDMMLKSTATDNSIDILVSDIEMPGLDGYELAFEVRSHPNIAKSYIILHTSLSSEISVDRAHQVGANEALTKFDAAELIQGMLRGANHIENGTVSPGVSGR</sequence>
<dbReference type="Pfam" id="PF00072">
    <property type="entry name" value="Response_reg"/>
    <property type="match status" value="1"/>
</dbReference>
<dbReference type="AlphaFoldDB" id="A0A4R1JAI7"/>
<proteinExistence type="predicted"/>
<dbReference type="SUPFAM" id="SSF50341">
    <property type="entry name" value="CheW-like"/>
    <property type="match status" value="1"/>
</dbReference>
<dbReference type="Gene3D" id="3.40.50.2300">
    <property type="match status" value="1"/>
</dbReference>
<evidence type="ECO:0000313" key="4">
    <source>
        <dbReference type="EMBL" id="TCK47652.1"/>
    </source>
</evidence>
<accession>A0A4R1JAI7</accession>
<dbReference type="InterPro" id="IPR002545">
    <property type="entry name" value="CheW-lke_dom"/>
</dbReference>
<dbReference type="InterPro" id="IPR024181">
    <property type="entry name" value="Chemotax_regulator_CheV"/>
</dbReference>
<feature type="domain" description="CheW-like" evidence="3">
    <location>
        <begin position="8"/>
        <end position="149"/>
    </location>
</feature>
<dbReference type="Gene3D" id="2.30.30.40">
    <property type="entry name" value="SH3 Domains"/>
    <property type="match status" value="1"/>
</dbReference>
<feature type="modified residue" description="4-aspartylphosphate" evidence="1">
    <location>
        <position position="225"/>
    </location>
</feature>
<dbReference type="InterPro" id="IPR036061">
    <property type="entry name" value="CheW-like_dom_sf"/>
</dbReference>
<dbReference type="SMART" id="SM00260">
    <property type="entry name" value="CheW"/>
    <property type="match status" value="1"/>
</dbReference>
<dbReference type="PROSITE" id="PS50851">
    <property type="entry name" value="CHEW"/>
    <property type="match status" value="1"/>
</dbReference>
<dbReference type="SUPFAM" id="SSF52172">
    <property type="entry name" value="CheY-like"/>
    <property type="match status" value="1"/>
</dbReference>
<dbReference type="PANTHER" id="PTHR47233:SF2">
    <property type="entry name" value="CHEMOTAXIS SIGNAL TRANSDUCTION SYSTEM RESPONSE REGULATOR CHEV"/>
    <property type="match status" value="1"/>
</dbReference>
<feature type="domain" description="Response regulatory" evidence="2">
    <location>
        <begin position="171"/>
        <end position="292"/>
    </location>
</feature>
<dbReference type="SMART" id="SM00448">
    <property type="entry name" value="REC"/>
    <property type="match status" value="1"/>
</dbReference>
<evidence type="ECO:0000256" key="1">
    <source>
        <dbReference type="PROSITE-ProRule" id="PRU00169"/>
    </source>
</evidence>
<dbReference type="GO" id="GO:0006935">
    <property type="term" value="P:chemotaxis"/>
    <property type="evidence" value="ECO:0007669"/>
    <property type="project" value="InterPro"/>
</dbReference>
<organism evidence="4 5">
    <name type="scientific">Celerinatantimonas diazotrophica</name>
    <dbReference type="NCBI Taxonomy" id="412034"/>
    <lineage>
        <taxon>Bacteria</taxon>
        <taxon>Pseudomonadati</taxon>
        <taxon>Pseudomonadota</taxon>
        <taxon>Gammaproteobacteria</taxon>
        <taxon>Celerinatantimonadaceae</taxon>
        <taxon>Celerinatantimonas</taxon>
    </lineage>
</organism>
<protein>
    <submittedName>
        <fullName evidence="4">Two-component system chemotaxis response regulator CheV</fullName>
    </submittedName>
</protein>
<dbReference type="OrthoDB" id="9806105at2"/>
<dbReference type="EMBL" id="SMGD01000014">
    <property type="protein sequence ID" value="TCK47652.1"/>
    <property type="molecule type" value="Genomic_DNA"/>
</dbReference>
<dbReference type="RefSeq" id="WP_131913454.1">
    <property type="nucleotide sequence ID" value="NZ_OU594967.1"/>
</dbReference>
<evidence type="ECO:0000313" key="5">
    <source>
        <dbReference type="Proteomes" id="UP000295565"/>
    </source>
</evidence>
<dbReference type="PROSITE" id="PS50110">
    <property type="entry name" value="RESPONSE_REGULATORY"/>
    <property type="match status" value="1"/>
</dbReference>
<dbReference type="PANTHER" id="PTHR47233">
    <property type="entry name" value="CHEMOTAXIS PROTEIN CHEV"/>
    <property type="match status" value="1"/>
</dbReference>
<evidence type="ECO:0000259" key="2">
    <source>
        <dbReference type="PROSITE" id="PS50110"/>
    </source>
</evidence>
<dbReference type="PIRSF" id="PIRSF002867">
    <property type="entry name" value="CheV"/>
    <property type="match status" value="1"/>
</dbReference>
<keyword evidence="5" id="KW-1185">Reference proteome</keyword>
<name>A0A4R1JAI7_9GAMM</name>
<dbReference type="Gene3D" id="2.40.50.180">
    <property type="entry name" value="CheA-289, Domain 4"/>
    <property type="match status" value="1"/>
</dbReference>
<comment type="caution">
    <text evidence="4">The sequence shown here is derived from an EMBL/GenBank/DDBJ whole genome shotgun (WGS) entry which is preliminary data.</text>
</comment>
<dbReference type="InterPro" id="IPR011006">
    <property type="entry name" value="CheY-like_superfamily"/>
</dbReference>
<evidence type="ECO:0000259" key="3">
    <source>
        <dbReference type="PROSITE" id="PS50851"/>
    </source>
</evidence>
<reference evidence="4 5" key="1">
    <citation type="submission" date="2019-03" db="EMBL/GenBank/DDBJ databases">
        <title>Genomic Encyclopedia of Type Strains, Phase IV (KMG-IV): sequencing the most valuable type-strain genomes for metagenomic binning, comparative biology and taxonomic classification.</title>
        <authorList>
            <person name="Goeker M."/>
        </authorList>
    </citation>
    <scope>NUCLEOTIDE SEQUENCE [LARGE SCALE GENOMIC DNA]</scope>
    <source>
        <strain evidence="4 5">DSM 18577</strain>
    </source>
</reference>